<keyword evidence="9" id="KW-1185">Reference proteome</keyword>
<dbReference type="InterPro" id="IPR052518">
    <property type="entry name" value="CHR_Transporter"/>
</dbReference>
<keyword evidence="4 7" id="KW-0812">Transmembrane</keyword>
<evidence type="ECO:0000256" key="4">
    <source>
        <dbReference type="ARBA" id="ARBA00022692"/>
    </source>
</evidence>
<dbReference type="EMBL" id="CP102290">
    <property type="protein sequence ID" value="UWP58199.1"/>
    <property type="molecule type" value="Genomic_DNA"/>
</dbReference>
<keyword evidence="6 7" id="KW-0472">Membrane</keyword>
<dbReference type="PANTHER" id="PTHR43663:SF1">
    <property type="entry name" value="CHROMATE TRANSPORTER"/>
    <property type="match status" value="1"/>
</dbReference>
<evidence type="ECO:0000256" key="7">
    <source>
        <dbReference type="SAM" id="Phobius"/>
    </source>
</evidence>
<dbReference type="Proteomes" id="UP001060164">
    <property type="component" value="Chromosome"/>
</dbReference>
<evidence type="ECO:0000313" key="8">
    <source>
        <dbReference type="EMBL" id="UWP58199.1"/>
    </source>
</evidence>
<evidence type="ECO:0000256" key="2">
    <source>
        <dbReference type="ARBA" id="ARBA00005262"/>
    </source>
</evidence>
<keyword evidence="5 7" id="KW-1133">Transmembrane helix</keyword>
<keyword evidence="3" id="KW-1003">Cell membrane</keyword>
<feature type="transmembrane region" description="Helical" evidence="7">
    <location>
        <begin position="7"/>
        <end position="28"/>
    </location>
</feature>
<evidence type="ECO:0000256" key="6">
    <source>
        <dbReference type="ARBA" id="ARBA00023136"/>
    </source>
</evidence>
<comment type="subcellular location">
    <subcellularLocation>
        <location evidence="1">Cell membrane</location>
        <topology evidence="1">Multi-pass membrane protein</topology>
    </subcellularLocation>
</comment>
<comment type="similarity">
    <text evidence="2">Belongs to the chromate ion transporter (CHR) (TC 2.A.51) family.</text>
</comment>
<dbReference type="PANTHER" id="PTHR43663">
    <property type="entry name" value="CHROMATE TRANSPORT PROTEIN-RELATED"/>
    <property type="match status" value="1"/>
</dbReference>
<feature type="transmembrane region" description="Helical" evidence="7">
    <location>
        <begin position="110"/>
        <end position="134"/>
    </location>
</feature>
<dbReference type="InterPro" id="IPR003370">
    <property type="entry name" value="Chromate_transpt"/>
</dbReference>
<reference evidence="8" key="1">
    <citation type="journal article" date="2022" name="Cell">
        <title>Design, construction, and in vivo augmentation of a complex gut microbiome.</title>
        <authorList>
            <person name="Cheng A.G."/>
            <person name="Ho P.Y."/>
            <person name="Aranda-Diaz A."/>
            <person name="Jain S."/>
            <person name="Yu F.B."/>
            <person name="Meng X."/>
            <person name="Wang M."/>
            <person name="Iakiviak M."/>
            <person name="Nagashima K."/>
            <person name="Zhao A."/>
            <person name="Murugkar P."/>
            <person name="Patil A."/>
            <person name="Atabakhsh K."/>
            <person name="Weakley A."/>
            <person name="Yan J."/>
            <person name="Brumbaugh A.R."/>
            <person name="Higginbottom S."/>
            <person name="Dimas A."/>
            <person name="Shiver A.L."/>
            <person name="Deutschbauer A."/>
            <person name="Neff N."/>
            <person name="Sonnenburg J.L."/>
            <person name="Huang K.C."/>
            <person name="Fischbach M.A."/>
        </authorList>
    </citation>
    <scope>NUCLEOTIDE SEQUENCE</scope>
    <source>
        <strain evidence="8">DSM 19829</strain>
    </source>
</reference>
<sequence>MSAWQLFIAFFQIGLFSIGGGYAVIPLIQEQVVASHAWVSQQTFADIITISQMTPGPLAVNTSTFIGLQVAGIPGAMLATLGCVISGVVISSALYGFLKKHQKSVYVLEIFKGLKAASSGLIASAAVTILMVAFTGDAQWMNGSSVDWMAVAVFLASLFCLKKWKLNPIKVIVVTGILGGIIG</sequence>
<proteinExistence type="inferred from homology"/>
<accession>A0ABY5VCG5</accession>
<organism evidence="8 9">
    <name type="scientific">Ruminococcus gauvreauii</name>
    <dbReference type="NCBI Taxonomy" id="438033"/>
    <lineage>
        <taxon>Bacteria</taxon>
        <taxon>Bacillati</taxon>
        <taxon>Bacillota</taxon>
        <taxon>Clostridia</taxon>
        <taxon>Eubacteriales</taxon>
        <taxon>Oscillospiraceae</taxon>
        <taxon>Ruminococcus</taxon>
    </lineage>
</organism>
<protein>
    <submittedName>
        <fullName evidence="8">Chromate transporter</fullName>
    </submittedName>
</protein>
<dbReference type="Pfam" id="PF02417">
    <property type="entry name" value="Chromate_transp"/>
    <property type="match status" value="1"/>
</dbReference>
<feature type="transmembrane region" description="Helical" evidence="7">
    <location>
        <begin position="140"/>
        <end position="161"/>
    </location>
</feature>
<dbReference type="RefSeq" id="WP_028529258.1">
    <property type="nucleotide sequence ID" value="NZ_CABLBR010000021.1"/>
</dbReference>
<name>A0ABY5VCG5_9FIRM</name>
<evidence type="ECO:0000313" key="9">
    <source>
        <dbReference type="Proteomes" id="UP001060164"/>
    </source>
</evidence>
<evidence type="ECO:0000256" key="3">
    <source>
        <dbReference type="ARBA" id="ARBA00022475"/>
    </source>
</evidence>
<feature type="transmembrane region" description="Helical" evidence="7">
    <location>
        <begin position="76"/>
        <end position="98"/>
    </location>
</feature>
<evidence type="ECO:0000256" key="5">
    <source>
        <dbReference type="ARBA" id="ARBA00022989"/>
    </source>
</evidence>
<gene>
    <name evidence="8" type="ORF">NQ502_12510</name>
</gene>
<evidence type="ECO:0000256" key="1">
    <source>
        <dbReference type="ARBA" id="ARBA00004651"/>
    </source>
</evidence>